<name>A0A1D2MA95_ORCCI</name>
<evidence type="ECO:0000259" key="7">
    <source>
        <dbReference type="Pfam" id="PF01074"/>
    </source>
</evidence>
<accession>A0A1D2MA95</accession>
<organism evidence="8 9">
    <name type="scientific">Orchesella cincta</name>
    <name type="common">Springtail</name>
    <name type="synonym">Podura cincta</name>
    <dbReference type="NCBI Taxonomy" id="48709"/>
    <lineage>
        <taxon>Eukaryota</taxon>
        <taxon>Metazoa</taxon>
        <taxon>Ecdysozoa</taxon>
        <taxon>Arthropoda</taxon>
        <taxon>Hexapoda</taxon>
        <taxon>Collembola</taxon>
        <taxon>Entomobryomorpha</taxon>
        <taxon>Entomobryoidea</taxon>
        <taxon>Orchesellidae</taxon>
        <taxon>Orchesellinae</taxon>
        <taxon>Orchesella</taxon>
    </lineage>
</organism>
<evidence type="ECO:0000256" key="4">
    <source>
        <dbReference type="ARBA" id="ARBA00022801"/>
    </source>
</evidence>
<proteinExistence type="inferred from homology"/>
<dbReference type="GO" id="GO:0030246">
    <property type="term" value="F:carbohydrate binding"/>
    <property type="evidence" value="ECO:0007669"/>
    <property type="project" value="InterPro"/>
</dbReference>
<comment type="cofactor">
    <cofactor evidence="1">
        <name>Zn(2+)</name>
        <dbReference type="ChEBI" id="CHEBI:29105"/>
    </cofactor>
</comment>
<dbReference type="InterPro" id="IPR027291">
    <property type="entry name" value="Glyco_hydro_38_N_sf"/>
</dbReference>
<feature type="non-terminal residue" evidence="8">
    <location>
        <position position="1"/>
    </location>
</feature>
<dbReference type="SUPFAM" id="SSF88688">
    <property type="entry name" value="Families 57/38 glycoside transferase middle domain"/>
    <property type="match status" value="1"/>
</dbReference>
<evidence type="ECO:0000256" key="6">
    <source>
        <dbReference type="ARBA" id="ARBA00023295"/>
    </source>
</evidence>
<evidence type="ECO:0000313" key="9">
    <source>
        <dbReference type="Proteomes" id="UP000094527"/>
    </source>
</evidence>
<dbReference type="STRING" id="48709.A0A1D2MA95"/>
<dbReference type="InterPro" id="IPR013780">
    <property type="entry name" value="Glyco_hydro_b"/>
</dbReference>
<dbReference type="InterPro" id="IPR028995">
    <property type="entry name" value="Glyco_hydro_57/38_cen_sf"/>
</dbReference>
<keyword evidence="9" id="KW-1185">Reference proteome</keyword>
<dbReference type="GO" id="GO:0006491">
    <property type="term" value="P:N-glycan processing"/>
    <property type="evidence" value="ECO:0007669"/>
    <property type="project" value="TreeGrafter"/>
</dbReference>
<dbReference type="InterPro" id="IPR037094">
    <property type="entry name" value="Glyco_hydro_38_cen_sf"/>
</dbReference>
<dbReference type="Pfam" id="PF01074">
    <property type="entry name" value="Glyco_hydro_38N"/>
    <property type="match status" value="1"/>
</dbReference>
<evidence type="ECO:0000256" key="1">
    <source>
        <dbReference type="ARBA" id="ARBA00001947"/>
    </source>
</evidence>
<protein>
    <submittedName>
        <fullName evidence="8">Alpha-mannosidase 2x</fullName>
    </submittedName>
</protein>
<keyword evidence="3" id="KW-0479">Metal-binding</keyword>
<gene>
    <name evidence="8" type="ORF">Ocin01_16774</name>
</gene>
<dbReference type="Gene3D" id="2.60.40.1180">
    <property type="entry name" value="Golgi alpha-mannosidase II"/>
    <property type="match status" value="1"/>
</dbReference>
<comment type="caution">
    <text evidence="8">The sequence shown here is derived from an EMBL/GenBank/DDBJ whole genome shotgun (WGS) entry which is preliminary data.</text>
</comment>
<dbReference type="GO" id="GO:0000139">
    <property type="term" value="C:Golgi membrane"/>
    <property type="evidence" value="ECO:0007669"/>
    <property type="project" value="TreeGrafter"/>
</dbReference>
<reference evidence="8 9" key="1">
    <citation type="journal article" date="2016" name="Genome Biol. Evol.">
        <title>Gene Family Evolution Reflects Adaptation to Soil Environmental Stressors in the Genome of the Collembolan Orchesella cincta.</title>
        <authorList>
            <person name="Faddeeva-Vakhrusheva A."/>
            <person name="Derks M.F."/>
            <person name="Anvar S.Y."/>
            <person name="Agamennone V."/>
            <person name="Suring W."/>
            <person name="Smit S."/>
            <person name="van Straalen N.M."/>
            <person name="Roelofs D."/>
        </authorList>
    </citation>
    <scope>NUCLEOTIDE SEQUENCE [LARGE SCALE GENOMIC DNA]</scope>
    <source>
        <tissue evidence="8">Mixed pool</tissue>
    </source>
</reference>
<sequence length="740" mass="84988">NMTFVWSEISFLSKWWDKASATQKQQFRRLLHEGRLEILTGGWVMSDEAVSSIFGLTNQMIEGHSWLKRNLNYKPKYSVSLDPFGQGSSMPYILKNSGIEGMMIQRLHFAWKHWLGEHKNGDFLWSQRFDSTGKHSIHCLNAHYDLYPTKHRHAFIIMSKINNILGNEHEEHLQYMTPVSSQNILHLADELMGQYRRTASLTSTTWLLQELETIFNLMNPLNGTNNIHNYDKLFQFINANPQRYNARVQFGTILRYFKAVKDSHVELPTFQGDFFPYSDTYFPYSPAYWVGYYGTRPFWKKLSREAEDELRKAEILFTFTLNHLRQQNHSSEAQHIQTISAKLLVQRQLQTYHSYTNAVGESFANLADQVPLKFPADGTTKKIVFFNSLGWTKSHLVRILVETPFVSVYGTSGEPVSSQINPKLGTTENGDSGIFDGYYELVFVAYLQPLAHYYEIQREEDRKRAKTAVTTSIVDQQSYITMENDEIAAYFDGKEGLLKGITRKAEQLTTKVNLTYGKYDTSFGSGAYLLRPHIDSKTNLLANCRNESGAQLYVVSGPVMQEVTDIQKPYRLFYLTNSVKPQGTKFGEFFMSFQTDLETREKSFNDDSLEPRKYVSCNKLCLYPRRTGGKTFLNFGGSSHGFTSTKSGQLEAIFDRRLPYDDARGMDEGVNDPEDMVSNYVLLLEPLLKVQGDKAWAPTLEIQRASKFLNFQPTAFVYDSIASDNKNMHRNCPIYQAVSG</sequence>
<dbReference type="Proteomes" id="UP000094527">
    <property type="component" value="Unassembled WGS sequence"/>
</dbReference>
<evidence type="ECO:0000256" key="3">
    <source>
        <dbReference type="ARBA" id="ARBA00022723"/>
    </source>
</evidence>
<dbReference type="InterPro" id="IPR011330">
    <property type="entry name" value="Glyco_hydro/deAcase_b/a-brl"/>
</dbReference>
<dbReference type="InterPro" id="IPR000602">
    <property type="entry name" value="Glyco_hydro_38_N"/>
</dbReference>
<dbReference type="EMBL" id="LJIJ01002301">
    <property type="protein sequence ID" value="ODM89907.1"/>
    <property type="molecule type" value="Genomic_DNA"/>
</dbReference>
<dbReference type="GO" id="GO:0046872">
    <property type="term" value="F:metal ion binding"/>
    <property type="evidence" value="ECO:0007669"/>
    <property type="project" value="UniProtKB-KW"/>
</dbReference>
<dbReference type="GO" id="GO:0006013">
    <property type="term" value="P:mannose metabolic process"/>
    <property type="evidence" value="ECO:0007669"/>
    <property type="project" value="InterPro"/>
</dbReference>
<keyword evidence="4" id="KW-0378">Hydrolase</keyword>
<dbReference type="OrthoDB" id="10261055at2759"/>
<dbReference type="Gene3D" id="3.20.110.10">
    <property type="entry name" value="Glycoside hydrolase 38, N terminal domain"/>
    <property type="match status" value="1"/>
</dbReference>
<dbReference type="InterPro" id="IPR050843">
    <property type="entry name" value="Glycosyl_Hydrlase_38"/>
</dbReference>
<evidence type="ECO:0000313" key="8">
    <source>
        <dbReference type="EMBL" id="ODM89907.1"/>
    </source>
</evidence>
<evidence type="ECO:0000256" key="2">
    <source>
        <dbReference type="ARBA" id="ARBA00009792"/>
    </source>
</evidence>
<dbReference type="PANTHER" id="PTHR11607">
    <property type="entry name" value="ALPHA-MANNOSIDASE"/>
    <property type="match status" value="1"/>
</dbReference>
<keyword evidence="6" id="KW-0326">Glycosidase</keyword>
<feature type="domain" description="Glycoside hydrolase family 38 N-terminal" evidence="7">
    <location>
        <begin position="2"/>
        <end position="278"/>
    </location>
</feature>
<dbReference type="AlphaFoldDB" id="A0A1D2MA95"/>
<dbReference type="GO" id="GO:0004559">
    <property type="term" value="F:alpha-mannosidase activity"/>
    <property type="evidence" value="ECO:0007669"/>
    <property type="project" value="InterPro"/>
</dbReference>
<dbReference type="SUPFAM" id="SSF74650">
    <property type="entry name" value="Galactose mutarotase-like"/>
    <property type="match status" value="1"/>
</dbReference>
<dbReference type="PANTHER" id="PTHR11607:SF70">
    <property type="entry name" value="ALPHA-MANNOSIDASE"/>
    <property type="match status" value="1"/>
</dbReference>
<keyword evidence="5" id="KW-0862">Zinc</keyword>
<comment type="similarity">
    <text evidence="2">Belongs to the glycosyl hydrolase 38 family.</text>
</comment>
<dbReference type="Gene3D" id="2.70.98.30">
    <property type="entry name" value="Golgi alpha-mannosidase II, domain 4"/>
    <property type="match status" value="2"/>
</dbReference>
<dbReference type="SUPFAM" id="SSF88713">
    <property type="entry name" value="Glycoside hydrolase/deacetylase"/>
    <property type="match status" value="1"/>
</dbReference>
<dbReference type="Gene3D" id="1.20.1270.50">
    <property type="entry name" value="Glycoside hydrolase family 38, central domain"/>
    <property type="match status" value="1"/>
</dbReference>
<evidence type="ECO:0000256" key="5">
    <source>
        <dbReference type="ARBA" id="ARBA00022833"/>
    </source>
</evidence>
<dbReference type="InterPro" id="IPR011013">
    <property type="entry name" value="Gal_mutarotase_sf_dom"/>
</dbReference>